<comment type="caution">
    <text evidence="1">The sequence shown here is derived from an EMBL/GenBank/DDBJ whole genome shotgun (WGS) entry which is preliminary data.</text>
</comment>
<sequence>MKQLLFVASFFLGVSILFSCTNNKQLSVKEVAISLIEKDYPVNGRRIEYSQVDSADAELKGYYIYRIYIDDNDSIKLENFHLNYKKTNVDQPASFIVEPSMYKSLLISDNIFTNDLNSDLERMGLVHKNNITIEVADEIRKADSIAAVEALAAEAEALMNVYN</sequence>
<dbReference type="Proteomes" id="UP000488521">
    <property type="component" value="Unassembled WGS sequence"/>
</dbReference>
<evidence type="ECO:0000313" key="2">
    <source>
        <dbReference type="Proteomes" id="UP000488521"/>
    </source>
</evidence>
<evidence type="ECO:0000313" key="1">
    <source>
        <dbReference type="EMBL" id="KAB4473333.1"/>
    </source>
</evidence>
<name>A0A6I0SDM3_BACT4</name>
<dbReference type="EMBL" id="WCRS01000008">
    <property type="protein sequence ID" value="KAB4473333.1"/>
    <property type="molecule type" value="Genomic_DNA"/>
</dbReference>
<dbReference type="RefSeq" id="WP_373252682.1">
    <property type="nucleotide sequence ID" value="NZ_CAXTFL010000037.1"/>
</dbReference>
<protein>
    <recommendedName>
        <fullName evidence="3">Lipoprotein</fullName>
    </recommendedName>
</protein>
<gene>
    <name evidence="1" type="ORF">GAN59_13250</name>
</gene>
<reference evidence="1 2" key="1">
    <citation type="journal article" date="2019" name="Nat. Med.">
        <title>A library of human gut bacterial isolates paired with longitudinal multiomics data enables mechanistic microbiome research.</title>
        <authorList>
            <person name="Poyet M."/>
            <person name="Groussin M."/>
            <person name="Gibbons S.M."/>
            <person name="Avila-Pacheco J."/>
            <person name="Jiang X."/>
            <person name="Kearney S.M."/>
            <person name="Perrotta A.R."/>
            <person name="Berdy B."/>
            <person name="Zhao S."/>
            <person name="Lieberman T.D."/>
            <person name="Swanson P.K."/>
            <person name="Smith M."/>
            <person name="Roesemann S."/>
            <person name="Alexander J.E."/>
            <person name="Rich S.A."/>
            <person name="Livny J."/>
            <person name="Vlamakis H."/>
            <person name="Clish C."/>
            <person name="Bullock K."/>
            <person name="Deik A."/>
            <person name="Scott J."/>
            <person name="Pierce K.A."/>
            <person name="Xavier R.J."/>
            <person name="Alm E.J."/>
        </authorList>
    </citation>
    <scope>NUCLEOTIDE SEQUENCE [LARGE SCALE GENOMIC DNA]</scope>
    <source>
        <strain evidence="1 2">BIOML-A156</strain>
    </source>
</reference>
<proteinExistence type="predicted"/>
<dbReference type="AlphaFoldDB" id="A0A6I0SDM3"/>
<dbReference type="PROSITE" id="PS51257">
    <property type="entry name" value="PROKAR_LIPOPROTEIN"/>
    <property type="match status" value="1"/>
</dbReference>
<evidence type="ECO:0008006" key="3">
    <source>
        <dbReference type="Google" id="ProtNLM"/>
    </source>
</evidence>
<accession>A0A6I0SDM3</accession>
<organism evidence="1 2">
    <name type="scientific">Bacteroides thetaiotaomicron</name>
    <dbReference type="NCBI Taxonomy" id="818"/>
    <lineage>
        <taxon>Bacteria</taxon>
        <taxon>Pseudomonadati</taxon>
        <taxon>Bacteroidota</taxon>
        <taxon>Bacteroidia</taxon>
        <taxon>Bacteroidales</taxon>
        <taxon>Bacteroidaceae</taxon>
        <taxon>Bacteroides</taxon>
    </lineage>
</organism>